<name>A0ABC9CKE6_9POAL</name>
<keyword evidence="3" id="KW-1185">Reference proteome</keyword>
<dbReference type="Proteomes" id="UP001497457">
    <property type="component" value="Chromosome 3rd"/>
</dbReference>
<evidence type="ECO:0000256" key="1">
    <source>
        <dbReference type="SAM" id="MobiDB-lite"/>
    </source>
</evidence>
<reference evidence="2 3" key="2">
    <citation type="submission" date="2024-10" db="EMBL/GenBank/DDBJ databases">
        <authorList>
            <person name="Ryan C."/>
        </authorList>
    </citation>
    <scope>NUCLEOTIDE SEQUENCE [LARGE SCALE GENOMIC DNA]</scope>
</reference>
<dbReference type="AlphaFoldDB" id="A0ABC9CKE6"/>
<feature type="compositionally biased region" description="Low complexity" evidence="1">
    <location>
        <begin position="74"/>
        <end position="83"/>
    </location>
</feature>
<feature type="compositionally biased region" description="Basic and acidic residues" evidence="1">
    <location>
        <begin position="56"/>
        <end position="65"/>
    </location>
</feature>
<evidence type="ECO:0000313" key="2">
    <source>
        <dbReference type="EMBL" id="CAL5021662.1"/>
    </source>
</evidence>
<gene>
    <name evidence="2" type="ORF">URODEC1_LOCUS76113</name>
</gene>
<evidence type="ECO:0000313" key="3">
    <source>
        <dbReference type="Proteomes" id="UP001497457"/>
    </source>
</evidence>
<accession>A0ABC9CKE6</accession>
<sequence>MFPASMALSDSEPCTQPQRPPAQPVAAAADDRAPAAGTSSESDDQAPSAAPVDSSSSEKKKDRAEAAASDGCRVAEPVVPRRPAAAEESARERLKRHRTEMAGRVLIPDMWGQERLLKDWVDCAVFDRPLAATAGLLTARDALVAECAAARARRPAVVVGPHAAAPRPLRVQNGCS</sequence>
<feature type="compositionally biased region" description="Low complexity" evidence="1">
    <location>
        <begin position="45"/>
        <end position="55"/>
    </location>
</feature>
<protein>
    <submittedName>
        <fullName evidence="2">Uncharacterized protein</fullName>
    </submittedName>
</protein>
<dbReference type="CDD" id="cd22645">
    <property type="entry name" value="BIC1_CID"/>
    <property type="match status" value="1"/>
</dbReference>
<feature type="region of interest" description="Disordered" evidence="1">
    <location>
        <begin position="1"/>
        <end position="95"/>
    </location>
</feature>
<dbReference type="EMBL" id="OZ075113">
    <property type="protein sequence ID" value="CAL5021662.1"/>
    <property type="molecule type" value="Genomic_DNA"/>
</dbReference>
<dbReference type="PANTHER" id="PTHR34207:SF21">
    <property type="entry name" value="OS02G0532800 PROTEIN"/>
    <property type="match status" value="1"/>
</dbReference>
<dbReference type="PANTHER" id="PTHR34207">
    <property type="entry name" value="PROTEIN BIC1"/>
    <property type="match status" value="1"/>
</dbReference>
<dbReference type="InterPro" id="IPR040374">
    <property type="entry name" value="BIC"/>
</dbReference>
<reference evidence="3" key="1">
    <citation type="submission" date="2024-06" db="EMBL/GenBank/DDBJ databases">
        <authorList>
            <person name="Ryan C."/>
        </authorList>
    </citation>
    <scope>NUCLEOTIDE SEQUENCE [LARGE SCALE GENOMIC DNA]</scope>
</reference>
<organism evidence="2 3">
    <name type="scientific">Urochloa decumbens</name>
    <dbReference type="NCBI Taxonomy" id="240449"/>
    <lineage>
        <taxon>Eukaryota</taxon>
        <taxon>Viridiplantae</taxon>
        <taxon>Streptophyta</taxon>
        <taxon>Embryophyta</taxon>
        <taxon>Tracheophyta</taxon>
        <taxon>Spermatophyta</taxon>
        <taxon>Magnoliopsida</taxon>
        <taxon>Liliopsida</taxon>
        <taxon>Poales</taxon>
        <taxon>Poaceae</taxon>
        <taxon>PACMAD clade</taxon>
        <taxon>Panicoideae</taxon>
        <taxon>Panicodae</taxon>
        <taxon>Paniceae</taxon>
        <taxon>Melinidinae</taxon>
        <taxon>Urochloa</taxon>
    </lineage>
</organism>
<proteinExistence type="predicted"/>